<keyword evidence="2" id="KW-1185">Reference proteome</keyword>
<dbReference type="Proteomes" id="UP000053989">
    <property type="component" value="Unassembled WGS sequence"/>
</dbReference>
<sequence>MARRAARKAGVVAMTKGVDVRSQFNNFFWLLTTGLIQAVRTGRPAHMTHSVALVSSNSSVSNRIRPNRNALNQVGIVLAVFF</sequence>
<gene>
    <name evidence="1" type="ORF">SCLCIDRAFT_769332</name>
</gene>
<dbReference type="AlphaFoldDB" id="A0A0C3E556"/>
<proteinExistence type="predicted"/>
<dbReference type="EMBL" id="KN822037">
    <property type="protein sequence ID" value="KIM63136.1"/>
    <property type="molecule type" value="Genomic_DNA"/>
</dbReference>
<dbReference type="InParanoid" id="A0A0C3E556"/>
<organism evidence="1 2">
    <name type="scientific">Scleroderma citrinum Foug A</name>
    <dbReference type="NCBI Taxonomy" id="1036808"/>
    <lineage>
        <taxon>Eukaryota</taxon>
        <taxon>Fungi</taxon>
        <taxon>Dikarya</taxon>
        <taxon>Basidiomycota</taxon>
        <taxon>Agaricomycotina</taxon>
        <taxon>Agaricomycetes</taxon>
        <taxon>Agaricomycetidae</taxon>
        <taxon>Boletales</taxon>
        <taxon>Sclerodermatineae</taxon>
        <taxon>Sclerodermataceae</taxon>
        <taxon>Scleroderma</taxon>
    </lineage>
</organism>
<evidence type="ECO:0000313" key="2">
    <source>
        <dbReference type="Proteomes" id="UP000053989"/>
    </source>
</evidence>
<evidence type="ECO:0000313" key="1">
    <source>
        <dbReference type="EMBL" id="KIM63136.1"/>
    </source>
</evidence>
<reference evidence="2" key="2">
    <citation type="submission" date="2015-01" db="EMBL/GenBank/DDBJ databases">
        <title>Evolutionary Origins and Diversification of the Mycorrhizal Mutualists.</title>
        <authorList>
            <consortium name="DOE Joint Genome Institute"/>
            <consortium name="Mycorrhizal Genomics Consortium"/>
            <person name="Kohler A."/>
            <person name="Kuo A."/>
            <person name="Nagy L.G."/>
            <person name="Floudas D."/>
            <person name="Copeland A."/>
            <person name="Barry K.W."/>
            <person name="Cichocki N."/>
            <person name="Veneault-Fourrey C."/>
            <person name="LaButti K."/>
            <person name="Lindquist E.A."/>
            <person name="Lipzen A."/>
            <person name="Lundell T."/>
            <person name="Morin E."/>
            <person name="Murat C."/>
            <person name="Riley R."/>
            <person name="Ohm R."/>
            <person name="Sun H."/>
            <person name="Tunlid A."/>
            <person name="Henrissat B."/>
            <person name="Grigoriev I.V."/>
            <person name="Hibbett D.S."/>
            <person name="Martin F."/>
        </authorList>
    </citation>
    <scope>NUCLEOTIDE SEQUENCE [LARGE SCALE GENOMIC DNA]</scope>
    <source>
        <strain evidence="2">Foug A</strain>
    </source>
</reference>
<protein>
    <submittedName>
        <fullName evidence="1">Uncharacterized protein</fullName>
    </submittedName>
</protein>
<reference evidence="1 2" key="1">
    <citation type="submission" date="2014-04" db="EMBL/GenBank/DDBJ databases">
        <authorList>
            <consortium name="DOE Joint Genome Institute"/>
            <person name="Kuo A."/>
            <person name="Kohler A."/>
            <person name="Nagy L.G."/>
            <person name="Floudas D."/>
            <person name="Copeland A."/>
            <person name="Barry K.W."/>
            <person name="Cichocki N."/>
            <person name="Veneault-Fourrey C."/>
            <person name="LaButti K."/>
            <person name="Lindquist E.A."/>
            <person name="Lipzen A."/>
            <person name="Lundell T."/>
            <person name="Morin E."/>
            <person name="Murat C."/>
            <person name="Sun H."/>
            <person name="Tunlid A."/>
            <person name="Henrissat B."/>
            <person name="Grigoriev I.V."/>
            <person name="Hibbett D.S."/>
            <person name="Martin F."/>
            <person name="Nordberg H.P."/>
            <person name="Cantor M.N."/>
            <person name="Hua S.X."/>
        </authorList>
    </citation>
    <scope>NUCLEOTIDE SEQUENCE [LARGE SCALE GENOMIC DNA]</scope>
    <source>
        <strain evidence="1 2">Foug A</strain>
    </source>
</reference>
<accession>A0A0C3E556</accession>
<name>A0A0C3E556_9AGAM</name>
<dbReference type="HOGENOM" id="CLU_2559651_0_0_1"/>